<dbReference type="AlphaFoldDB" id="A0A0G9MX57"/>
<dbReference type="Gene3D" id="2.20.200.10">
    <property type="entry name" value="Outer membrane efflux proteins (OEP)"/>
    <property type="match status" value="1"/>
</dbReference>
<proteinExistence type="inferred from homology"/>
<keyword evidence="2" id="KW-0564">Palmitate</keyword>
<gene>
    <name evidence="4" type="ORF">AAW00_12355</name>
</gene>
<comment type="caution">
    <text evidence="4">The sequence shown here is derived from an EMBL/GenBank/DDBJ whole genome shotgun (WGS) entry which is preliminary data.</text>
</comment>
<comment type="similarity">
    <text evidence="1 2">Belongs to the outer membrane factor (OMF) (TC 1.B.17) family.</text>
</comment>
<dbReference type="SUPFAM" id="SSF56954">
    <property type="entry name" value="Outer membrane efflux proteins (OEP)"/>
    <property type="match status" value="1"/>
</dbReference>
<keyword evidence="5" id="KW-1185">Reference proteome</keyword>
<dbReference type="PANTHER" id="PTHR30203:SF21">
    <property type="entry name" value="OUTER MEMBRANE COMPONENT OF MULTIDRUG EFFLUX PUMP-RELATED"/>
    <property type="match status" value="1"/>
</dbReference>
<dbReference type="Pfam" id="PF02321">
    <property type="entry name" value="OEP"/>
    <property type="match status" value="2"/>
</dbReference>
<dbReference type="InterPro" id="IPR003423">
    <property type="entry name" value="OMP_efflux"/>
</dbReference>
<keyword evidence="2" id="KW-0472">Membrane</keyword>
<dbReference type="Proteomes" id="UP000053464">
    <property type="component" value="Unassembled WGS sequence"/>
</dbReference>
<reference evidence="4 5" key="1">
    <citation type="submission" date="2015-04" db="EMBL/GenBank/DDBJ databases">
        <title>The draft genome sequence of Erythrobacter luteus KA37.</title>
        <authorList>
            <person name="Zhuang L."/>
            <person name="Liu Y."/>
            <person name="Shao Z."/>
        </authorList>
    </citation>
    <scope>NUCLEOTIDE SEQUENCE [LARGE SCALE GENOMIC DNA]</scope>
    <source>
        <strain evidence="4 5">KA37</strain>
    </source>
</reference>
<dbReference type="EMBL" id="LBHB01000003">
    <property type="protein sequence ID" value="KLE33858.1"/>
    <property type="molecule type" value="Genomic_DNA"/>
</dbReference>
<dbReference type="GO" id="GO:0005886">
    <property type="term" value="C:plasma membrane"/>
    <property type="evidence" value="ECO:0007669"/>
    <property type="project" value="UniProtKB-SubCell"/>
</dbReference>
<dbReference type="PATRIC" id="fig|1581420.6.peg.2523"/>
<dbReference type="PANTHER" id="PTHR30203">
    <property type="entry name" value="OUTER MEMBRANE CATION EFFLUX PROTEIN"/>
    <property type="match status" value="1"/>
</dbReference>
<dbReference type="STRING" id="1581420.AAW00_12355"/>
<evidence type="ECO:0000256" key="1">
    <source>
        <dbReference type="ARBA" id="ARBA00007613"/>
    </source>
</evidence>
<keyword evidence="2" id="KW-1134">Transmembrane beta strand</keyword>
<organism evidence="4 5">
    <name type="scientific">Aurantiacibacter luteus</name>
    <dbReference type="NCBI Taxonomy" id="1581420"/>
    <lineage>
        <taxon>Bacteria</taxon>
        <taxon>Pseudomonadati</taxon>
        <taxon>Pseudomonadota</taxon>
        <taxon>Alphaproteobacteria</taxon>
        <taxon>Sphingomonadales</taxon>
        <taxon>Erythrobacteraceae</taxon>
        <taxon>Aurantiacibacter</taxon>
    </lineage>
</organism>
<evidence type="ECO:0000256" key="2">
    <source>
        <dbReference type="RuleBase" id="RU362097"/>
    </source>
</evidence>
<dbReference type="GO" id="GO:0015562">
    <property type="term" value="F:efflux transmembrane transporter activity"/>
    <property type="evidence" value="ECO:0007669"/>
    <property type="project" value="InterPro"/>
</dbReference>
<accession>A0A0G9MX57</accession>
<protein>
    <submittedName>
        <fullName evidence="4">Transporter</fullName>
    </submittedName>
</protein>
<name>A0A0G9MX57_9SPHN</name>
<feature type="region of interest" description="Disordered" evidence="3">
    <location>
        <begin position="104"/>
        <end position="124"/>
    </location>
</feature>
<comment type="subcellular location">
    <subcellularLocation>
        <location evidence="2">Cell membrane</location>
        <topology evidence="2">Lipid-anchor</topology>
    </subcellularLocation>
</comment>
<evidence type="ECO:0000313" key="5">
    <source>
        <dbReference type="Proteomes" id="UP000053464"/>
    </source>
</evidence>
<dbReference type="OrthoDB" id="9770517at2"/>
<dbReference type="Gene3D" id="1.20.1600.10">
    <property type="entry name" value="Outer membrane efflux proteins (OEP)"/>
    <property type="match status" value="1"/>
</dbReference>
<keyword evidence="2" id="KW-0449">Lipoprotein</keyword>
<evidence type="ECO:0000313" key="4">
    <source>
        <dbReference type="EMBL" id="KLE33858.1"/>
    </source>
</evidence>
<dbReference type="InterPro" id="IPR010131">
    <property type="entry name" value="MdtP/NodT-like"/>
</dbReference>
<dbReference type="PROSITE" id="PS51257">
    <property type="entry name" value="PROKAR_LIPOPROTEIN"/>
    <property type="match status" value="1"/>
</dbReference>
<evidence type="ECO:0000256" key="3">
    <source>
        <dbReference type="SAM" id="MobiDB-lite"/>
    </source>
</evidence>
<feature type="signal peptide" evidence="2">
    <location>
        <begin position="1"/>
        <end position="20"/>
    </location>
</feature>
<dbReference type="RefSeq" id="WP_047004746.1">
    <property type="nucleotide sequence ID" value="NZ_LBHB01000003.1"/>
</dbReference>
<feature type="chain" id="PRO_5005118286" evidence="2">
    <location>
        <begin position="21"/>
        <end position="478"/>
    </location>
</feature>
<keyword evidence="2" id="KW-0732">Signal</keyword>
<keyword evidence="2" id="KW-0812">Transmembrane</keyword>
<sequence>MTLRHTALAAVSALALAACATTPADEEVATTVPVTATHGAFVAAEQGVVTPSPLPADWWRLYDDPVLDALVADAAVANTDVRQSVARIARARAVLRGARADRMPQGGLSASAGYGRTPVDQTPPGADRTGASFGLGADLSYELDLFGRVSGSIAATQGDLAAAQADADAVRVIAIADTTQAYASAASAAARIATARSIVALLDDSLRLTRRRHEAGLTDGLAVARIEALRQQRAATIPAIEAERTAALFALATLTGRAPSQLPPIAGERALPLEIAAPIPVGDGAQLLARRPDVRAAEQRLLADNARIGVAHADLYPRITLGGSVGSTASSLGNLFSGGPLGFLLGPLVDWALPNREPVRARIDAAGADADASLAAFDGTVLTALQETETALSDYARALEQRQSLVSAQEAAARAARITRAQNREGLVDSLQTLDAERTLAEAQAALADQDALVSKRQITLFRALGGGWSQAAAGAAR</sequence>
<dbReference type="NCBIfam" id="TIGR01845">
    <property type="entry name" value="outer_NodT"/>
    <property type="match status" value="1"/>
</dbReference>